<dbReference type="PANTHER" id="PTHR30055">
    <property type="entry name" value="HTH-TYPE TRANSCRIPTIONAL REGULATOR RUTR"/>
    <property type="match status" value="1"/>
</dbReference>
<feature type="DNA-binding region" description="H-T-H motif" evidence="4">
    <location>
        <begin position="39"/>
        <end position="58"/>
    </location>
</feature>
<evidence type="ECO:0000256" key="4">
    <source>
        <dbReference type="PROSITE-ProRule" id="PRU00335"/>
    </source>
</evidence>
<dbReference type="RefSeq" id="WP_200557055.1">
    <property type="nucleotide sequence ID" value="NZ_JAEPES010000005.1"/>
</dbReference>
<evidence type="ECO:0000313" key="6">
    <source>
        <dbReference type="EMBL" id="MBK4348816.1"/>
    </source>
</evidence>
<keyword evidence="2 4" id="KW-0238">DNA-binding</keyword>
<keyword evidence="3" id="KW-0804">Transcription</keyword>
<evidence type="ECO:0000256" key="3">
    <source>
        <dbReference type="ARBA" id="ARBA00023163"/>
    </source>
</evidence>
<dbReference type="PROSITE" id="PS50977">
    <property type="entry name" value="HTH_TETR_2"/>
    <property type="match status" value="1"/>
</dbReference>
<keyword evidence="1" id="KW-0805">Transcription regulation</keyword>
<comment type="caution">
    <text evidence="6">The sequence shown here is derived from an EMBL/GenBank/DDBJ whole genome shotgun (WGS) entry which is preliminary data.</text>
</comment>
<keyword evidence="7" id="KW-1185">Reference proteome</keyword>
<gene>
    <name evidence="6" type="ORF">IV501_14345</name>
</gene>
<evidence type="ECO:0000259" key="5">
    <source>
        <dbReference type="PROSITE" id="PS50977"/>
    </source>
</evidence>
<name>A0A934SLH1_9MICO</name>
<dbReference type="AlphaFoldDB" id="A0A934SLH1"/>
<dbReference type="Gene3D" id="1.10.357.10">
    <property type="entry name" value="Tetracycline Repressor, domain 2"/>
    <property type="match status" value="1"/>
</dbReference>
<dbReference type="Proteomes" id="UP000636458">
    <property type="component" value="Unassembled WGS sequence"/>
</dbReference>
<dbReference type="InterPro" id="IPR001647">
    <property type="entry name" value="HTH_TetR"/>
</dbReference>
<proteinExistence type="predicted"/>
<dbReference type="GO" id="GO:0003700">
    <property type="term" value="F:DNA-binding transcription factor activity"/>
    <property type="evidence" value="ECO:0007669"/>
    <property type="project" value="TreeGrafter"/>
</dbReference>
<dbReference type="InterPro" id="IPR009057">
    <property type="entry name" value="Homeodomain-like_sf"/>
</dbReference>
<dbReference type="EMBL" id="JAEPES010000005">
    <property type="protein sequence ID" value="MBK4348816.1"/>
    <property type="molecule type" value="Genomic_DNA"/>
</dbReference>
<feature type="domain" description="HTH tetR-type" evidence="5">
    <location>
        <begin position="16"/>
        <end position="76"/>
    </location>
</feature>
<dbReference type="InterPro" id="IPR023772">
    <property type="entry name" value="DNA-bd_HTH_TetR-type_CS"/>
</dbReference>
<evidence type="ECO:0000256" key="1">
    <source>
        <dbReference type="ARBA" id="ARBA00023015"/>
    </source>
</evidence>
<evidence type="ECO:0000256" key="2">
    <source>
        <dbReference type="ARBA" id="ARBA00023125"/>
    </source>
</evidence>
<dbReference type="PROSITE" id="PS01081">
    <property type="entry name" value="HTH_TETR_1"/>
    <property type="match status" value="1"/>
</dbReference>
<accession>A0A934SLH1</accession>
<protein>
    <submittedName>
        <fullName evidence="6">TetR family transcriptional regulator</fullName>
    </submittedName>
</protein>
<dbReference type="InterPro" id="IPR050109">
    <property type="entry name" value="HTH-type_TetR-like_transc_reg"/>
</dbReference>
<organism evidence="6 7">
    <name type="scientific">Lacisediminihabitans changchengi</name>
    <dbReference type="NCBI Taxonomy" id="2787634"/>
    <lineage>
        <taxon>Bacteria</taxon>
        <taxon>Bacillati</taxon>
        <taxon>Actinomycetota</taxon>
        <taxon>Actinomycetes</taxon>
        <taxon>Micrococcales</taxon>
        <taxon>Microbacteriaceae</taxon>
        <taxon>Lacisediminihabitans</taxon>
    </lineage>
</organism>
<evidence type="ECO:0000313" key="7">
    <source>
        <dbReference type="Proteomes" id="UP000636458"/>
    </source>
</evidence>
<dbReference type="SUPFAM" id="SSF46689">
    <property type="entry name" value="Homeodomain-like"/>
    <property type="match status" value="1"/>
</dbReference>
<dbReference type="Pfam" id="PF00440">
    <property type="entry name" value="TetR_N"/>
    <property type="match status" value="1"/>
</dbReference>
<sequence>MTVDAPNRGLRERKRIATRRAIERSALALVAERGLDKVTVDEISSRADVSPRTFFNYFASKESALVGDAPEILDEEAVEEYITAGPGESALRGLGPLIARATESDTGEIATQQLRRTLLKQYPELFAQRMFAMKAFEEHLVTVVEARLRRDEPELAKDDAALTSKARLITLVVFAVVRHAWTSWNDSDNPRLFGKRLIDSFHQLDEVMAVGTPAV</sequence>
<dbReference type="GO" id="GO:0000976">
    <property type="term" value="F:transcription cis-regulatory region binding"/>
    <property type="evidence" value="ECO:0007669"/>
    <property type="project" value="TreeGrafter"/>
</dbReference>
<reference evidence="6" key="1">
    <citation type="submission" date="2021-01" db="EMBL/GenBank/DDBJ databases">
        <title>Lacisediminihabitans sp. nov. strain G11-30, isolated from Antarctic Soil.</title>
        <authorList>
            <person name="Li J."/>
        </authorList>
    </citation>
    <scope>NUCLEOTIDE SEQUENCE</scope>
    <source>
        <strain evidence="6">G11-30</strain>
    </source>
</reference>
<dbReference type="PANTHER" id="PTHR30055:SF238">
    <property type="entry name" value="MYCOFACTOCIN BIOSYNTHESIS TRANSCRIPTIONAL REGULATOR MFTR-RELATED"/>
    <property type="match status" value="1"/>
</dbReference>